<dbReference type="SUPFAM" id="SSF51569">
    <property type="entry name" value="Aldolase"/>
    <property type="match status" value="1"/>
</dbReference>
<dbReference type="InterPro" id="IPR013785">
    <property type="entry name" value="Aldolase_TIM"/>
</dbReference>
<evidence type="ECO:0000256" key="7">
    <source>
        <dbReference type="SAM" id="SignalP"/>
    </source>
</evidence>
<organism evidence="9 10">
    <name type="scientific">Kalanchoe fedtschenkoi</name>
    <name type="common">Lavender scallops</name>
    <name type="synonym">South American air plant</name>
    <dbReference type="NCBI Taxonomy" id="63787"/>
    <lineage>
        <taxon>Eukaryota</taxon>
        <taxon>Viridiplantae</taxon>
        <taxon>Streptophyta</taxon>
        <taxon>Embryophyta</taxon>
        <taxon>Tracheophyta</taxon>
        <taxon>Spermatophyta</taxon>
        <taxon>Magnoliopsida</taxon>
        <taxon>eudicotyledons</taxon>
        <taxon>Gunneridae</taxon>
        <taxon>Pentapetalae</taxon>
        <taxon>Saxifragales</taxon>
        <taxon>Crassulaceae</taxon>
        <taxon>Kalanchoe</taxon>
    </lineage>
</organism>
<evidence type="ECO:0000256" key="6">
    <source>
        <dbReference type="ARBA" id="ARBA00049112"/>
    </source>
</evidence>
<proteinExistence type="inferred from homology"/>
<dbReference type="GO" id="GO:0005737">
    <property type="term" value="C:cytoplasm"/>
    <property type="evidence" value="ECO:0007669"/>
    <property type="project" value="UniProtKB-SubCell"/>
</dbReference>
<feature type="domain" description="DAHP synthetase I/KDSA" evidence="8">
    <location>
        <begin position="22"/>
        <end position="118"/>
    </location>
</feature>
<keyword evidence="4" id="KW-0963">Cytoplasm</keyword>
<evidence type="ECO:0000313" key="10">
    <source>
        <dbReference type="Proteomes" id="UP000594263"/>
    </source>
</evidence>
<sequence>MNIILCLVAVALHHQLKTAEPFFLPASPNVIESEEQVFKMARHLKAICVRVGVPLVFKSSFDKANRTSSASFHGPGLEQGLSDLEKVKAAYDLSIVTDVHESWQCEQVGRVADVVQIPQWCRSRRE</sequence>
<evidence type="ECO:0000256" key="4">
    <source>
        <dbReference type="ARBA" id="ARBA00022490"/>
    </source>
</evidence>
<evidence type="ECO:0000313" key="9">
    <source>
        <dbReference type="EnsemblPlants" id="Kaladp0058s0303.1.v1.1"/>
    </source>
</evidence>
<feature type="chain" id="PRO_5029738575" description="3-deoxy-8-phosphooctulonate synthase" evidence="7">
    <location>
        <begin position="20"/>
        <end position="126"/>
    </location>
</feature>
<dbReference type="Proteomes" id="UP000594263">
    <property type="component" value="Unplaced"/>
</dbReference>
<dbReference type="InterPro" id="IPR006269">
    <property type="entry name" value="KDO8P_synthase"/>
</dbReference>
<reference evidence="9" key="1">
    <citation type="submission" date="2021-01" db="UniProtKB">
        <authorList>
            <consortium name="EnsemblPlants"/>
        </authorList>
    </citation>
    <scope>IDENTIFICATION</scope>
</reference>
<comment type="subcellular location">
    <subcellularLocation>
        <location evidence="1">Cytoplasm</location>
    </subcellularLocation>
</comment>
<evidence type="ECO:0000256" key="3">
    <source>
        <dbReference type="ARBA" id="ARBA00012693"/>
    </source>
</evidence>
<dbReference type="EnsemblPlants" id="Kaladp0058s0303.1.v1.1">
    <property type="protein sequence ID" value="Kaladp0058s0303.1.v1.1"/>
    <property type="gene ID" value="Kaladp0058s0303.v1.1"/>
</dbReference>
<dbReference type="InterPro" id="IPR006218">
    <property type="entry name" value="DAHP1/KDSA"/>
</dbReference>
<dbReference type="EC" id="2.5.1.55" evidence="3"/>
<dbReference type="PANTHER" id="PTHR21057">
    <property type="entry name" value="PHOSPHO-2-DEHYDRO-3-DEOXYHEPTONATE ALDOLASE"/>
    <property type="match status" value="1"/>
</dbReference>
<feature type="signal peptide" evidence="7">
    <location>
        <begin position="1"/>
        <end position="19"/>
    </location>
</feature>
<evidence type="ECO:0000256" key="1">
    <source>
        <dbReference type="ARBA" id="ARBA00004496"/>
    </source>
</evidence>
<evidence type="ECO:0000256" key="5">
    <source>
        <dbReference type="ARBA" id="ARBA00022679"/>
    </source>
</evidence>
<evidence type="ECO:0000259" key="8">
    <source>
        <dbReference type="Pfam" id="PF00793"/>
    </source>
</evidence>
<dbReference type="Gene3D" id="3.20.20.70">
    <property type="entry name" value="Aldolase class I"/>
    <property type="match status" value="1"/>
</dbReference>
<dbReference type="GO" id="GO:0008676">
    <property type="term" value="F:3-deoxy-8-phosphooctulonate synthase activity"/>
    <property type="evidence" value="ECO:0007669"/>
    <property type="project" value="UniProtKB-EC"/>
</dbReference>
<name>A0A7N0U9A7_KALFE</name>
<dbReference type="Gramene" id="Kaladp0058s0303.1.v1.1">
    <property type="protein sequence ID" value="Kaladp0058s0303.1.v1.1"/>
    <property type="gene ID" value="Kaladp0058s0303.v1.1"/>
</dbReference>
<protein>
    <recommendedName>
        <fullName evidence="3">3-deoxy-8-phosphooctulonate synthase</fullName>
        <ecNumber evidence="3">2.5.1.55</ecNumber>
    </recommendedName>
</protein>
<comment type="catalytic activity">
    <reaction evidence="6">
        <text>D-arabinose 5-phosphate + phosphoenolpyruvate + H2O = 3-deoxy-alpha-D-manno-2-octulosonate-8-phosphate + phosphate</text>
        <dbReference type="Rhea" id="RHEA:14053"/>
        <dbReference type="ChEBI" id="CHEBI:15377"/>
        <dbReference type="ChEBI" id="CHEBI:43474"/>
        <dbReference type="ChEBI" id="CHEBI:57693"/>
        <dbReference type="ChEBI" id="CHEBI:58702"/>
        <dbReference type="ChEBI" id="CHEBI:85985"/>
        <dbReference type="EC" id="2.5.1.55"/>
    </reaction>
</comment>
<keyword evidence="5" id="KW-0808">Transferase</keyword>
<evidence type="ECO:0000256" key="2">
    <source>
        <dbReference type="ARBA" id="ARBA00010499"/>
    </source>
</evidence>
<dbReference type="AlphaFoldDB" id="A0A7N0U9A7"/>
<keyword evidence="10" id="KW-1185">Reference proteome</keyword>
<dbReference type="Pfam" id="PF00793">
    <property type="entry name" value="DAHP_synth_1"/>
    <property type="match status" value="1"/>
</dbReference>
<keyword evidence="7" id="KW-0732">Signal</keyword>
<comment type="similarity">
    <text evidence="2">Belongs to the KdsA family.</text>
</comment>
<accession>A0A7N0U9A7</accession>